<accession>A0AC34G2B7</accession>
<sequence length="694" mass="78138">LSFANQVPVCKTVRHTGAFKDATSSTLYSFSFDLSVTYNHQNSSYPNTVTFTNFTESFLNGSIFNRISPWSFVLYDKLNKKVECDAMTENCVVNFPNGQQRYYFDFSYHDQTDSSKFALGPQVFINDGIFFDGITGEIWDPKYFVFNKTFTGTQLVQSGASYCAKAGFVNIPDKNYEMCNTFEFNSTITIPTESTPVQVYAKIEVTNTTYKMIPLQFLHYPGSNFSWHDYLLDPSINISTKEFTFPTRFQYEFLFDYIGNGYQLEGIFLGELIGRNGAFYKNQNVTYTPADPCWIKNSNVPFTNATYTTYFCCTNFGSQPTTTTTQLPTTTNPQNDNIGTLCSDDATKAWLDIVFVVDTSNAMTGPNLLTVAGEVGGILHPFTIGSNGNHTTRVGIVLYANNATIFYHLNETTNVYDILNKTSTIGDHPNPNESGGNVLDALLVASNMIPPYDKGMLRHRIPVIVLFAAAYNPTDADNSGPIANRIKDDGITIVTINYDPRDAQLENSLKIIASDGYYYTLDYDIPLLSKALTQLNCVCPPDWMQFTVSNTKSEPVARYADCYWSDGSETYASFANMLSCKGGKLISLPNQMNLDFMTDQFLPRNYPLKGKKKIMTGLHKSDGTWKWWGYNNTEYPYAGFPQMAQPAPEDTFGYMWNYYGFKWNLTTAPDEAMQLICQRKACDADFVCDARQSK</sequence>
<evidence type="ECO:0000313" key="1">
    <source>
        <dbReference type="Proteomes" id="UP000887579"/>
    </source>
</evidence>
<dbReference type="WBParaSite" id="ES5_v2.g23484.t1">
    <property type="protein sequence ID" value="ES5_v2.g23484.t1"/>
    <property type="gene ID" value="ES5_v2.g23484"/>
</dbReference>
<dbReference type="Proteomes" id="UP000887579">
    <property type="component" value="Unplaced"/>
</dbReference>
<protein>
    <submittedName>
        <fullName evidence="2">VWFA domain-containing protein</fullName>
    </submittedName>
</protein>
<proteinExistence type="predicted"/>
<evidence type="ECO:0000313" key="2">
    <source>
        <dbReference type="WBParaSite" id="ES5_v2.g23484.t1"/>
    </source>
</evidence>
<name>A0AC34G2B7_9BILA</name>
<organism evidence="1 2">
    <name type="scientific">Panagrolaimus sp. ES5</name>
    <dbReference type="NCBI Taxonomy" id="591445"/>
    <lineage>
        <taxon>Eukaryota</taxon>
        <taxon>Metazoa</taxon>
        <taxon>Ecdysozoa</taxon>
        <taxon>Nematoda</taxon>
        <taxon>Chromadorea</taxon>
        <taxon>Rhabditida</taxon>
        <taxon>Tylenchina</taxon>
        <taxon>Panagrolaimomorpha</taxon>
        <taxon>Panagrolaimoidea</taxon>
        <taxon>Panagrolaimidae</taxon>
        <taxon>Panagrolaimus</taxon>
    </lineage>
</organism>
<reference evidence="2" key="1">
    <citation type="submission" date="2022-11" db="UniProtKB">
        <authorList>
            <consortium name="WormBaseParasite"/>
        </authorList>
    </citation>
    <scope>IDENTIFICATION</scope>
</reference>